<proteinExistence type="predicted"/>
<dbReference type="OrthoDB" id="324335at2157"/>
<feature type="compositionally biased region" description="Basic and acidic residues" evidence="1">
    <location>
        <begin position="45"/>
        <end position="56"/>
    </location>
</feature>
<sequence length="149" mass="17615">MSDSNEDEVFHPRLMMLDDFDGEVEGRLKFHKSLYQYKNSDSESEDWKFRREEHGPLDPGFSSRMQSYEDLDMAEVDEDEEPHRFRITPKGRRFARGLSKGLSKMRDGFEQRREALRSVAEQNKDRSGSEIEQDEDVQEAKEEPYQTDV</sequence>
<evidence type="ECO:0000313" key="3">
    <source>
        <dbReference type="Proteomes" id="UP000466535"/>
    </source>
</evidence>
<feature type="region of interest" description="Disordered" evidence="1">
    <location>
        <begin position="41"/>
        <end position="64"/>
    </location>
</feature>
<feature type="compositionally biased region" description="Basic and acidic residues" evidence="1">
    <location>
        <begin position="105"/>
        <end position="129"/>
    </location>
</feature>
<dbReference type="AlphaFoldDB" id="A0A6B0T2W2"/>
<dbReference type="Proteomes" id="UP000466535">
    <property type="component" value="Unassembled WGS sequence"/>
</dbReference>
<evidence type="ECO:0000256" key="1">
    <source>
        <dbReference type="SAM" id="MobiDB-lite"/>
    </source>
</evidence>
<feature type="region of interest" description="Disordered" evidence="1">
    <location>
        <begin position="105"/>
        <end position="149"/>
    </location>
</feature>
<comment type="caution">
    <text evidence="2">The sequence shown here is derived from an EMBL/GenBank/DDBJ whole genome shotgun (WGS) entry which is preliminary data.</text>
</comment>
<organism evidence="2 3">
    <name type="scientific">Halovenus carboxidivorans</name>
    <dbReference type="NCBI Taxonomy" id="2692199"/>
    <lineage>
        <taxon>Archaea</taxon>
        <taxon>Methanobacteriati</taxon>
        <taxon>Methanobacteriota</taxon>
        <taxon>Stenosarchaea group</taxon>
        <taxon>Halobacteria</taxon>
        <taxon>Halobacteriales</taxon>
        <taxon>Haloarculaceae</taxon>
        <taxon>Halovenus</taxon>
    </lineage>
</organism>
<gene>
    <name evidence="2" type="ORF">GRX03_12365</name>
</gene>
<dbReference type="EMBL" id="WUUT01000004">
    <property type="protein sequence ID" value="MXR52394.1"/>
    <property type="molecule type" value="Genomic_DNA"/>
</dbReference>
<feature type="compositionally biased region" description="Basic and acidic residues" evidence="1">
    <location>
        <begin position="138"/>
        <end position="149"/>
    </location>
</feature>
<keyword evidence="3" id="KW-1185">Reference proteome</keyword>
<accession>A0A6B0T2W2</accession>
<name>A0A6B0T2W2_9EURY</name>
<protein>
    <submittedName>
        <fullName evidence="2">Uncharacterized protein</fullName>
    </submittedName>
</protein>
<evidence type="ECO:0000313" key="2">
    <source>
        <dbReference type="EMBL" id="MXR52394.1"/>
    </source>
</evidence>
<dbReference type="RefSeq" id="WP_159764505.1">
    <property type="nucleotide sequence ID" value="NZ_WUUT01000004.1"/>
</dbReference>
<reference evidence="2 3" key="1">
    <citation type="submission" date="2019-12" db="EMBL/GenBank/DDBJ databases">
        <title>Isolation and characterization of three novel carbon monoxide-oxidizing members of Halobacteria from salione crusts and soils.</title>
        <authorList>
            <person name="Myers M.R."/>
            <person name="King G.M."/>
        </authorList>
    </citation>
    <scope>NUCLEOTIDE SEQUENCE [LARGE SCALE GENOMIC DNA]</scope>
    <source>
        <strain evidence="2 3">WSH3</strain>
    </source>
</reference>